<name>A0A0B1P386_UNCNE</name>
<dbReference type="OMA" id="RYADVQP"/>
<organism evidence="2 3">
    <name type="scientific">Uncinula necator</name>
    <name type="common">Grape powdery mildew</name>
    <dbReference type="NCBI Taxonomy" id="52586"/>
    <lineage>
        <taxon>Eukaryota</taxon>
        <taxon>Fungi</taxon>
        <taxon>Dikarya</taxon>
        <taxon>Ascomycota</taxon>
        <taxon>Pezizomycotina</taxon>
        <taxon>Leotiomycetes</taxon>
        <taxon>Erysiphales</taxon>
        <taxon>Erysiphaceae</taxon>
        <taxon>Erysiphe</taxon>
    </lineage>
</organism>
<gene>
    <name evidence="2" type="ORF">EV44_g0322</name>
</gene>
<feature type="signal peptide" evidence="1">
    <location>
        <begin position="1"/>
        <end position="29"/>
    </location>
</feature>
<proteinExistence type="predicted"/>
<evidence type="ECO:0000256" key="1">
    <source>
        <dbReference type="SAM" id="SignalP"/>
    </source>
</evidence>
<evidence type="ECO:0000313" key="2">
    <source>
        <dbReference type="EMBL" id="KHJ33157.1"/>
    </source>
</evidence>
<keyword evidence="3" id="KW-1185">Reference proteome</keyword>
<dbReference type="Proteomes" id="UP000030854">
    <property type="component" value="Unassembled WGS sequence"/>
</dbReference>
<dbReference type="HOGENOM" id="CLU_038616_0_0_1"/>
<accession>A0A0B1P386</accession>
<keyword evidence="1" id="KW-0732">Signal</keyword>
<reference evidence="2 3" key="1">
    <citation type="journal article" date="2014" name="BMC Genomics">
        <title>Adaptive genomic structural variation in the grape powdery mildew pathogen, Erysiphe necator.</title>
        <authorList>
            <person name="Jones L."/>
            <person name="Riaz S."/>
            <person name="Morales-Cruz A."/>
            <person name="Amrine K.C."/>
            <person name="McGuire B."/>
            <person name="Gubler W.D."/>
            <person name="Walker M.A."/>
            <person name="Cantu D."/>
        </authorList>
    </citation>
    <scope>NUCLEOTIDE SEQUENCE [LARGE SCALE GENOMIC DNA]</scope>
    <source>
        <strain evidence="3">c</strain>
    </source>
</reference>
<dbReference type="AlphaFoldDB" id="A0A0B1P386"/>
<comment type="caution">
    <text evidence="2">The sequence shown here is derived from an EMBL/GenBank/DDBJ whole genome shotgun (WGS) entry which is preliminary data.</text>
</comment>
<evidence type="ECO:0000313" key="3">
    <source>
        <dbReference type="Proteomes" id="UP000030854"/>
    </source>
</evidence>
<dbReference type="EMBL" id="JNVN01001601">
    <property type="protein sequence ID" value="KHJ33157.1"/>
    <property type="molecule type" value="Genomic_DNA"/>
</dbReference>
<protein>
    <submittedName>
        <fullName evidence="2">Uncharacterized protein</fullName>
    </submittedName>
</protein>
<sequence length="385" mass="43019">MACTYIFPRLDVLIAPLLAMLSFAGESTTAPTALLPLLSPILRQRVRLLSSSAKESWSSLLCYDDAVASKLMALIPSSRLELHPVSGQVEIDWDFETEIQFKRLDKETLQALVSLPTLDLTVKLVWCVNDFEGVDSQDGWRIGEVGTCTVDDTNWGVKSILLAEQEFTLKQTQNQDTYSCVKNEKSTFIPEIEEEKEDDDDKYWDQYDDMSAQTPAYDQSSTIQKNSTTGVEGDDEYYASYDVVQPVLDNHDPDKVMKFDLFKGKTTQNTSKESPIICGPNNSSSQRDIYEAWNENSLGSSIFITSKSLPPSGEDGDVESSGSAVTRPERQALVCEKAIKTHIGTSLKSLYRLAHTCGIGQREFDRLVRNQLDLMSVTIKSEDDI</sequence>
<feature type="chain" id="PRO_5002080444" evidence="1">
    <location>
        <begin position="30"/>
        <end position="385"/>
    </location>
</feature>
<dbReference type="STRING" id="52586.A0A0B1P386"/>